<name>A0A3S5CQE6_9PLAT</name>
<sequence length="116" mass="12732">MLKLYQVVYIWDNKALFTFERPHRAHGCECVKEGADDDDEYDGVSGANEAGGVGGQAQADTSGVPNWNWARSLSVSGCRGPRATGQPVVCLLQETITRTHTLGREDVRIAPNEERK</sequence>
<organism evidence="2 3">
    <name type="scientific">Protopolystoma xenopodis</name>
    <dbReference type="NCBI Taxonomy" id="117903"/>
    <lineage>
        <taxon>Eukaryota</taxon>
        <taxon>Metazoa</taxon>
        <taxon>Spiralia</taxon>
        <taxon>Lophotrochozoa</taxon>
        <taxon>Platyhelminthes</taxon>
        <taxon>Monogenea</taxon>
        <taxon>Polyopisthocotylea</taxon>
        <taxon>Polystomatidea</taxon>
        <taxon>Polystomatidae</taxon>
        <taxon>Protopolystoma</taxon>
    </lineage>
</organism>
<evidence type="ECO:0000313" key="3">
    <source>
        <dbReference type="Proteomes" id="UP000784294"/>
    </source>
</evidence>
<dbReference type="EMBL" id="CAAALY010262248">
    <property type="protein sequence ID" value="VEL39709.1"/>
    <property type="molecule type" value="Genomic_DNA"/>
</dbReference>
<evidence type="ECO:0000313" key="2">
    <source>
        <dbReference type="EMBL" id="VEL39709.1"/>
    </source>
</evidence>
<protein>
    <submittedName>
        <fullName evidence="2">Uncharacterized protein</fullName>
    </submittedName>
</protein>
<keyword evidence="3" id="KW-1185">Reference proteome</keyword>
<dbReference type="Proteomes" id="UP000784294">
    <property type="component" value="Unassembled WGS sequence"/>
</dbReference>
<feature type="region of interest" description="Disordered" evidence="1">
    <location>
        <begin position="39"/>
        <end position="65"/>
    </location>
</feature>
<accession>A0A3S5CQE6</accession>
<proteinExistence type="predicted"/>
<dbReference type="AlphaFoldDB" id="A0A3S5CQE6"/>
<comment type="caution">
    <text evidence="2">The sequence shown here is derived from an EMBL/GenBank/DDBJ whole genome shotgun (WGS) entry which is preliminary data.</text>
</comment>
<evidence type="ECO:0000256" key="1">
    <source>
        <dbReference type="SAM" id="MobiDB-lite"/>
    </source>
</evidence>
<gene>
    <name evidence="2" type="ORF">PXEA_LOCUS33149</name>
</gene>
<reference evidence="2" key="1">
    <citation type="submission" date="2018-11" db="EMBL/GenBank/DDBJ databases">
        <authorList>
            <consortium name="Pathogen Informatics"/>
        </authorList>
    </citation>
    <scope>NUCLEOTIDE SEQUENCE</scope>
</reference>